<feature type="domain" description="Beta-lactamase hydrolase-like protein phosphatase-like" evidence="1">
    <location>
        <begin position="17"/>
        <end position="104"/>
    </location>
</feature>
<keyword evidence="3" id="KW-1185">Reference proteome</keyword>
<proteinExistence type="predicted"/>
<evidence type="ECO:0000313" key="3">
    <source>
        <dbReference type="Proteomes" id="UP000307749"/>
    </source>
</evidence>
<dbReference type="InterPro" id="IPR005939">
    <property type="entry name" value="BLH_phosphatase-like"/>
</dbReference>
<reference evidence="2 3" key="1">
    <citation type="submission" date="2017-02" db="EMBL/GenBank/DDBJ databases">
        <title>Whole genome sequencing of Metallibacterium scheffleri DSM 24874 (T).</title>
        <authorList>
            <person name="Kumar S."/>
            <person name="Patil P."/>
            <person name="Patil P.B."/>
        </authorList>
    </citation>
    <scope>NUCLEOTIDE SEQUENCE [LARGE SCALE GENOMIC DNA]</scope>
    <source>
        <strain evidence="2 3">DSM 24874</strain>
    </source>
</reference>
<dbReference type="RefSeq" id="WP_081127958.1">
    <property type="nucleotide sequence ID" value="NZ_LDOS01000002.1"/>
</dbReference>
<sequence length="142" mass="15142">MTTCAPRCIEGRLYCMGQPEHADLQALARKGVRRVINLRPHSELDWDEAACAATCGLEYVNIPVATPADLDRAHATALHEALQGDAPVLVHCGSANRVGALLALVATWEWGHPPEVALELGRSAGLAALEPAVRVRLGLPLD</sequence>
<dbReference type="Gene3D" id="3.90.190.10">
    <property type="entry name" value="Protein tyrosine phosphatase superfamily"/>
    <property type="match status" value="1"/>
</dbReference>
<dbReference type="Pfam" id="PF04273">
    <property type="entry name" value="BLH_phosphatase"/>
    <property type="match status" value="1"/>
</dbReference>
<protein>
    <recommendedName>
        <fullName evidence="1">Beta-lactamase hydrolase-like protein phosphatase-like domain-containing protein</fullName>
    </recommendedName>
</protein>
<dbReference type="STRING" id="993689.GCA_002077135_02356"/>
<evidence type="ECO:0000259" key="1">
    <source>
        <dbReference type="Pfam" id="PF04273"/>
    </source>
</evidence>
<accession>A0A4V3UTM9</accession>
<dbReference type="InterPro" id="IPR029021">
    <property type="entry name" value="Prot-tyrosine_phosphatase-like"/>
</dbReference>
<gene>
    <name evidence="2" type="ORF">B1806_04895</name>
</gene>
<dbReference type="OrthoDB" id="270335at2"/>
<comment type="caution">
    <text evidence="2">The sequence shown here is derived from an EMBL/GenBank/DDBJ whole genome shotgun (WGS) entry which is preliminary data.</text>
</comment>
<dbReference type="EMBL" id="MWQO01000015">
    <property type="protein sequence ID" value="THD11231.1"/>
    <property type="molecule type" value="Genomic_DNA"/>
</dbReference>
<evidence type="ECO:0000313" key="2">
    <source>
        <dbReference type="EMBL" id="THD11231.1"/>
    </source>
</evidence>
<dbReference type="GO" id="GO:0016787">
    <property type="term" value="F:hydrolase activity"/>
    <property type="evidence" value="ECO:0007669"/>
    <property type="project" value="InterPro"/>
</dbReference>
<organism evidence="2 3">
    <name type="scientific">Metallibacterium scheffleri</name>
    <dbReference type="NCBI Taxonomy" id="993689"/>
    <lineage>
        <taxon>Bacteria</taxon>
        <taxon>Pseudomonadati</taxon>
        <taxon>Pseudomonadota</taxon>
        <taxon>Gammaproteobacteria</taxon>
        <taxon>Lysobacterales</taxon>
        <taxon>Rhodanobacteraceae</taxon>
        <taxon>Metallibacterium</taxon>
    </lineage>
</organism>
<dbReference type="SUPFAM" id="SSF52799">
    <property type="entry name" value="(Phosphotyrosine protein) phosphatases II"/>
    <property type="match status" value="1"/>
</dbReference>
<dbReference type="AlphaFoldDB" id="A0A4V3UTM9"/>
<name>A0A4V3UTM9_9GAMM</name>
<dbReference type="Proteomes" id="UP000307749">
    <property type="component" value="Unassembled WGS sequence"/>
</dbReference>